<feature type="non-terminal residue" evidence="2">
    <location>
        <position position="261"/>
    </location>
</feature>
<evidence type="ECO:0000313" key="3">
    <source>
        <dbReference type="Proteomes" id="UP000626109"/>
    </source>
</evidence>
<accession>A0A813KC43</accession>
<sequence length="261" mass="27971">MSFGSSATQILSTEETCRSSRKGSVSESCSSKDSVSTAATLSCRPSSTSRSSTTWGELLDLDEHDVFPDGTPKSSHIQELPHPRVAPKWADLAPDGADAEESPPEVCSACQWFLPDLEGSGRFCHRLDHLCSMNRRMAKELQSSHDGTREAALSSSTYKGGRWGQPKVRRDLSPSLSSPKPRLTAASTRPAASSPPCHLCDMKSRMAGLLAPPPQAGHQRSLAAATRGLPPPPPHRAPMEPCSHRRTSRKQTSPPGGQQAA</sequence>
<feature type="region of interest" description="Disordered" evidence="1">
    <location>
        <begin position="1"/>
        <end position="55"/>
    </location>
</feature>
<evidence type="ECO:0000256" key="1">
    <source>
        <dbReference type="SAM" id="MobiDB-lite"/>
    </source>
</evidence>
<dbReference type="EMBL" id="CAJNNW010029400">
    <property type="protein sequence ID" value="CAE8700140.1"/>
    <property type="molecule type" value="Genomic_DNA"/>
</dbReference>
<feature type="compositionally biased region" description="Low complexity" evidence="1">
    <location>
        <begin position="22"/>
        <end position="54"/>
    </location>
</feature>
<evidence type="ECO:0000313" key="2">
    <source>
        <dbReference type="EMBL" id="CAE8700140.1"/>
    </source>
</evidence>
<comment type="caution">
    <text evidence="2">The sequence shown here is derived from an EMBL/GenBank/DDBJ whole genome shotgun (WGS) entry which is preliminary data.</text>
</comment>
<name>A0A813KC43_POLGL</name>
<proteinExistence type="predicted"/>
<feature type="compositionally biased region" description="Low complexity" evidence="1">
    <location>
        <begin position="173"/>
        <end position="196"/>
    </location>
</feature>
<feature type="compositionally biased region" description="Polar residues" evidence="1">
    <location>
        <begin position="1"/>
        <end position="14"/>
    </location>
</feature>
<dbReference type="Proteomes" id="UP000626109">
    <property type="component" value="Unassembled WGS sequence"/>
</dbReference>
<protein>
    <submittedName>
        <fullName evidence="2">Uncharacterized protein</fullName>
    </submittedName>
</protein>
<gene>
    <name evidence="2" type="ORF">PGLA2088_LOCUS31467</name>
</gene>
<reference evidence="2" key="1">
    <citation type="submission" date="2021-02" db="EMBL/GenBank/DDBJ databases">
        <authorList>
            <person name="Dougan E. K."/>
            <person name="Rhodes N."/>
            <person name="Thang M."/>
            <person name="Chan C."/>
        </authorList>
    </citation>
    <scope>NUCLEOTIDE SEQUENCE</scope>
</reference>
<feature type="compositionally biased region" description="Polar residues" evidence="1">
    <location>
        <begin position="250"/>
        <end position="261"/>
    </location>
</feature>
<dbReference type="AlphaFoldDB" id="A0A813KC43"/>
<organism evidence="2 3">
    <name type="scientific">Polarella glacialis</name>
    <name type="common">Dinoflagellate</name>
    <dbReference type="NCBI Taxonomy" id="89957"/>
    <lineage>
        <taxon>Eukaryota</taxon>
        <taxon>Sar</taxon>
        <taxon>Alveolata</taxon>
        <taxon>Dinophyceae</taxon>
        <taxon>Suessiales</taxon>
        <taxon>Suessiaceae</taxon>
        <taxon>Polarella</taxon>
    </lineage>
</organism>
<feature type="region of interest" description="Disordered" evidence="1">
    <location>
        <begin position="141"/>
        <end position="261"/>
    </location>
</feature>